<gene>
    <name evidence="2" type="ORF">E0493_11875</name>
</gene>
<evidence type="ECO:0008006" key="4">
    <source>
        <dbReference type="Google" id="ProtNLM"/>
    </source>
</evidence>
<feature type="chain" id="PRO_5032585379" description="MipA/OmpV family protein" evidence="1">
    <location>
        <begin position="25"/>
        <end position="107"/>
    </location>
</feature>
<name>A0A845BFN5_9PROT</name>
<evidence type="ECO:0000256" key="1">
    <source>
        <dbReference type="SAM" id="SignalP"/>
    </source>
</evidence>
<evidence type="ECO:0000313" key="2">
    <source>
        <dbReference type="EMBL" id="MXP64042.1"/>
    </source>
</evidence>
<sequence>MNASRILLGAAALLGLAGTLPAQARLEAVTQGESFANPYAPEFRGNVVGGGYTREVSLGQDSAIVYSDPSIGRRASGIPFFVGGHSEDVVYRPSPAMMPTSFATRQR</sequence>
<dbReference type="Proteomes" id="UP000460715">
    <property type="component" value="Unassembled WGS sequence"/>
</dbReference>
<reference evidence="2 3" key="1">
    <citation type="submission" date="2019-03" db="EMBL/GenBank/DDBJ databases">
        <title>Roseomonas sp. a novel Roseomonas species isolated from Sea whip Gorgonian.</title>
        <authorList>
            <person name="Li F."/>
            <person name="Pan X."/>
            <person name="Huang S."/>
            <person name="Li Z."/>
            <person name="Meng B."/>
        </authorList>
    </citation>
    <scope>NUCLEOTIDE SEQUENCE [LARGE SCALE GENOMIC DNA]</scope>
    <source>
        <strain evidence="2 3">M0104</strain>
    </source>
</reference>
<comment type="caution">
    <text evidence="2">The sequence shown here is derived from an EMBL/GenBank/DDBJ whole genome shotgun (WGS) entry which is preliminary data.</text>
</comment>
<dbReference type="AlphaFoldDB" id="A0A845BFN5"/>
<keyword evidence="3" id="KW-1185">Reference proteome</keyword>
<feature type="signal peptide" evidence="1">
    <location>
        <begin position="1"/>
        <end position="24"/>
    </location>
</feature>
<accession>A0A845BFN5</accession>
<protein>
    <recommendedName>
        <fullName evidence="4">MipA/OmpV family protein</fullName>
    </recommendedName>
</protein>
<dbReference type="RefSeq" id="WP_160937172.1">
    <property type="nucleotide sequence ID" value="NZ_SNVJ01000009.1"/>
</dbReference>
<dbReference type="OrthoDB" id="7291169at2"/>
<organism evidence="2 3">
    <name type="scientific">Teichococcus coralli</name>
    <dbReference type="NCBI Taxonomy" id="2545983"/>
    <lineage>
        <taxon>Bacteria</taxon>
        <taxon>Pseudomonadati</taxon>
        <taxon>Pseudomonadota</taxon>
        <taxon>Alphaproteobacteria</taxon>
        <taxon>Acetobacterales</taxon>
        <taxon>Roseomonadaceae</taxon>
        <taxon>Roseomonas</taxon>
    </lineage>
</organism>
<proteinExistence type="predicted"/>
<dbReference type="EMBL" id="SNVJ01000009">
    <property type="protein sequence ID" value="MXP64042.1"/>
    <property type="molecule type" value="Genomic_DNA"/>
</dbReference>
<keyword evidence="1" id="KW-0732">Signal</keyword>
<evidence type="ECO:0000313" key="3">
    <source>
        <dbReference type="Proteomes" id="UP000460715"/>
    </source>
</evidence>